<feature type="region of interest" description="Disordered" evidence="1">
    <location>
        <begin position="45"/>
        <end position="117"/>
    </location>
</feature>
<feature type="compositionally biased region" description="Polar residues" evidence="1">
    <location>
        <begin position="57"/>
        <end position="66"/>
    </location>
</feature>
<dbReference type="InterPro" id="IPR002105">
    <property type="entry name" value="Dockerin_1_rpt"/>
</dbReference>
<dbReference type="InterPro" id="IPR036439">
    <property type="entry name" value="Dockerin_dom_sf"/>
</dbReference>
<dbReference type="Pfam" id="PF00404">
    <property type="entry name" value="Dockerin_1"/>
    <property type="match status" value="1"/>
</dbReference>
<feature type="chain" id="PRO_5046340149" description="Cohesin domain-containing protein" evidence="2">
    <location>
        <begin position="29"/>
        <end position="520"/>
    </location>
</feature>
<evidence type="ECO:0000313" key="4">
    <source>
        <dbReference type="EMBL" id="GGF85963.1"/>
    </source>
</evidence>
<evidence type="ECO:0000256" key="1">
    <source>
        <dbReference type="SAM" id="MobiDB-lite"/>
    </source>
</evidence>
<organism evidence="4 5">
    <name type="scientific">Paenibacillus aceti</name>
    <dbReference type="NCBI Taxonomy" id="1820010"/>
    <lineage>
        <taxon>Bacteria</taxon>
        <taxon>Bacillati</taxon>
        <taxon>Bacillota</taxon>
        <taxon>Bacilli</taxon>
        <taxon>Bacillales</taxon>
        <taxon>Paenibacillaceae</taxon>
        <taxon>Paenibacillus</taxon>
    </lineage>
</organism>
<comment type="caution">
    <text evidence="4">The sequence shown here is derived from an EMBL/GenBank/DDBJ whole genome shotgun (WGS) entry which is preliminary data.</text>
</comment>
<dbReference type="Gene3D" id="2.60.40.680">
    <property type="match status" value="1"/>
</dbReference>
<feature type="compositionally biased region" description="Low complexity" evidence="1">
    <location>
        <begin position="96"/>
        <end position="106"/>
    </location>
</feature>
<feature type="compositionally biased region" description="Acidic residues" evidence="1">
    <location>
        <begin position="68"/>
        <end position="95"/>
    </location>
</feature>
<reference evidence="5" key="1">
    <citation type="journal article" date="2019" name="Int. J. Syst. Evol. Microbiol.">
        <title>The Global Catalogue of Microorganisms (GCM) 10K type strain sequencing project: providing services to taxonomists for standard genome sequencing and annotation.</title>
        <authorList>
            <consortium name="The Broad Institute Genomics Platform"/>
            <consortium name="The Broad Institute Genome Sequencing Center for Infectious Disease"/>
            <person name="Wu L."/>
            <person name="Ma J."/>
        </authorList>
    </citation>
    <scope>NUCLEOTIDE SEQUENCE [LARGE SCALE GENOMIC DNA]</scope>
    <source>
        <strain evidence="5">CGMCC 1.15420</strain>
    </source>
</reference>
<dbReference type="Proteomes" id="UP000608420">
    <property type="component" value="Unassembled WGS sequence"/>
</dbReference>
<dbReference type="SUPFAM" id="SSF63446">
    <property type="entry name" value="Type I dockerin domain"/>
    <property type="match status" value="1"/>
</dbReference>
<dbReference type="RefSeq" id="WP_120460231.1">
    <property type="nucleotide sequence ID" value="NZ_BMIW01000002.1"/>
</dbReference>
<dbReference type="InterPro" id="IPR018247">
    <property type="entry name" value="EF_Hand_1_Ca_BS"/>
</dbReference>
<dbReference type="InterPro" id="IPR008965">
    <property type="entry name" value="CBM2/CBM3_carb-bd_dom_sf"/>
</dbReference>
<gene>
    <name evidence="4" type="ORF">GCM10010913_04260</name>
</gene>
<dbReference type="InterPro" id="IPR002102">
    <property type="entry name" value="Cohesin_dom"/>
</dbReference>
<dbReference type="EMBL" id="BMIW01000002">
    <property type="protein sequence ID" value="GGF85963.1"/>
    <property type="molecule type" value="Genomic_DNA"/>
</dbReference>
<evidence type="ECO:0000259" key="3">
    <source>
        <dbReference type="Pfam" id="PF00963"/>
    </source>
</evidence>
<sequence length="520" mass="55691">MINSKLKQLGKMGSMAALALLLVLPSFMAIPAPIQASTIDLDLLADGSKDEPGDSQPGVSEVTNGTDDVIEGNEGEATEEPVGESEEAEDAENAEGAESGEPGESAEPVDEQNDAGQTVEEGALTDQDDQVVTVTQTVYTVEPLFNSGFEQPVNTDGTIPGWSMFFAPNEATSYEITQDVRYYGNSSLKLVDKSNTLPIYMQSDERPITPGYEYNASAMIYIAPNAGNAGGASLVLRFYDEAGKQVNTDKDGENIVHLRQVGVWTRVTVKGVAPANAAYARVAASISNYFTAESGAFYDDFTLTSPQEQKVPGALHLQMPTGILASQTLEAKVMLSRAVDVQTASGSLAYDPMVLEAIDVAVADDFNEEGLTLVEWSLDEPGVLTFAVAKPEGASVSEDKQVLNITFKVLSEVEKVDVTLLQGAGVQDTEGVQNNKIYVSSEAESVSSYVRRASMDVNGDGRIDLYDVMAVAKLTGQMVTNDNWKFDVNHDGRIDQADVEMLTDVILSQLLDEKEGGQSL</sequence>
<accession>A0ABQ1VQ70</accession>
<dbReference type="PROSITE" id="PS00018">
    <property type="entry name" value="EF_HAND_1"/>
    <property type="match status" value="2"/>
</dbReference>
<dbReference type="Pfam" id="PF00963">
    <property type="entry name" value="Cohesin"/>
    <property type="match status" value="1"/>
</dbReference>
<evidence type="ECO:0000313" key="5">
    <source>
        <dbReference type="Proteomes" id="UP000608420"/>
    </source>
</evidence>
<name>A0ABQ1VQ70_9BACL</name>
<protein>
    <recommendedName>
        <fullName evidence="3">Cohesin domain-containing protein</fullName>
    </recommendedName>
</protein>
<dbReference type="SUPFAM" id="SSF49384">
    <property type="entry name" value="Carbohydrate-binding domain"/>
    <property type="match status" value="1"/>
</dbReference>
<proteinExistence type="predicted"/>
<dbReference type="Gene3D" id="1.10.1330.10">
    <property type="entry name" value="Dockerin domain"/>
    <property type="match status" value="1"/>
</dbReference>
<feature type="signal peptide" evidence="2">
    <location>
        <begin position="1"/>
        <end position="28"/>
    </location>
</feature>
<keyword evidence="2" id="KW-0732">Signal</keyword>
<dbReference type="CDD" id="cd08547">
    <property type="entry name" value="Type_II_cohesin"/>
    <property type="match status" value="1"/>
</dbReference>
<feature type="domain" description="Cohesin" evidence="3">
    <location>
        <begin position="327"/>
        <end position="432"/>
    </location>
</feature>
<dbReference type="Gene3D" id="2.60.120.260">
    <property type="entry name" value="Galactose-binding domain-like"/>
    <property type="match status" value="1"/>
</dbReference>
<keyword evidence="5" id="KW-1185">Reference proteome</keyword>
<evidence type="ECO:0000256" key="2">
    <source>
        <dbReference type="SAM" id="SignalP"/>
    </source>
</evidence>